<evidence type="ECO:0000256" key="2">
    <source>
        <dbReference type="ARBA" id="ARBA00022692"/>
    </source>
</evidence>
<evidence type="ECO:0000313" key="11">
    <source>
        <dbReference type="Proteomes" id="UP001166674"/>
    </source>
</evidence>
<dbReference type="Proteomes" id="UP001166674">
    <property type="component" value="Unassembled WGS sequence"/>
</dbReference>
<evidence type="ECO:0000256" key="8">
    <source>
        <dbReference type="SAM" id="Phobius"/>
    </source>
</evidence>
<dbReference type="GO" id="GO:0004984">
    <property type="term" value="F:olfactory receptor activity"/>
    <property type="evidence" value="ECO:0007669"/>
    <property type="project" value="InterPro"/>
</dbReference>
<keyword evidence="4" id="KW-0297">G-protein coupled receptor</keyword>
<dbReference type="GO" id="GO:0004930">
    <property type="term" value="F:G protein-coupled receptor activity"/>
    <property type="evidence" value="ECO:0007669"/>
    <property type="project" value="UniProtKB-KW"/>
</dbReference>
<evidence type="ECO:0000256" key="6">
    <source>
        <dbReference type="ARBA" id="ARBA00023170"/>
    </source>
</evidence>
<feature type="transmembrane region" description="Helical" evidence="8">
    <location>
        <begin position="97"/>
        <end position="122"/>
    </location>
</feature>
<feature type="transmembrane region" description="Helical" evidence="8">
    <location>
        <begin position="180"/>
        <end position="201"/>
    </location>
</feature>
<gene>
    <name evidence="10" type="ORF">SUZIE_190530</name>
</gene>
<dbReference type="InterPro" id="IPR000276">
    <property type="entry name" value="GPCR_Rhodpsn"/>
</dbReference>
<dbReference type="Pfam" id="PF13853">
    <property type="entry name" value="7tm_4"/>
    <property type="match status" value="2"/>
</dbReference>
<evidence type="ECO:0000313" key="10">
    <source>
        <dbReference type="EMBL" id="MBZ3886954.1"/>
    </source>
</evidence>
<dbReference type="InterPro" id="IPR050427">
    <property type="entry name" value="Olfactory_Receptors"/>
</dbReference>
<proteinExistence type="predicted"/>
<evidence type="ECO:0000256" key="7">
    <source>
        <dbReference type="ARBA" id="ARBA00023224"/>
    </source>
</evidence>
<sequence>MGNQNNVTEFILLGLTKNQEPRKIFSAVYLIMYVITVLRYLLVVETMITSQSLRWPMYFFLTFLSFLDITYSSVIAPKLWTPSESTAISLEGCMTQLFAEHFFGGVGIILLTVMACDPYMAICKPLHYSSILIILNSGMMCMTIFLTLIASYVAILCSLKSYNSEGRHKALSTGGSHLKVVMLFFMSCIFLYVRPVVIYPIDEAMVMSDSIITPMLNPLIYTLRITEVKTAIEETLDEAGDFS</sequence>
<evidence type="ECO:0000256" key="3">
    <source>
        <dbReference type="ARBA" id="ARBA00022989"/>
    </source>
</evidence>
<feature type="domain" description="G-protein coupled receptors family 1 profile" evidence="9">
    <location>
        <begin position="39"/>
        <end position="153"/>
    </location>
</feature>
<dbReference type="PROSITE" id="PS50262">
    <property type="entry name" value="G_PROTEIN_RECEP_F1_2"/>
    <property type="match status" value="1"/>
</dbReference>
<dbReference type="PANTHER" id="PTHR48002">
    <property type="entry name" value="OLFACTORY RECEPTOR"/>
    <property type="match status" value="1"/>
</dbReference>
<keyword evidence="11" id="KW-1185">Reference proteome</keyword>
<evidence type="ECO:0000256" key="1">
    <source>
        <dbReference type="ARBA" id="ARBA00004141"/>
    </source>
</evidence>
<comment type="caution">
    <text evidence="10">The sequence shown here is derived from an EMBL/GenBank/DDBJ whole genome shotgun (WGS) entry which is preliminary data.</text>
</comment>
<accession>A0AA41NAT6</accession>
<feature type="transmembrane region" description="Helical" evidence="8">
    <location>
        <begin position="24"/>
        <end position="43"/>
    </location>
</feature>
<keyword evidence="5 8" id="KW-0472">Membrane</keyword>
<reference evidence="10" key="1">
    <citation type="submission" date="2020-03" db="EMBL/GenBank/DDBJ databases">
        <title>Studies in the Genomics of Life Span.</title>
        <authorList>
            <person name="Glass D."/>
        </authorList>
    </citation>
    <scope>NUCLEOTIDE SEQUENCE</scope>
    <source>
        <strain evidence="10">SUZIE</strain>
        <tissue evidence="10">Muscle</tissue>
    </source>
</reference>
<comment type="subcellular location">
    <subcellularLocation>
        <location evidence="1">Membrane</location>
        <topology evidence="1">Multi-pass membrane protein</topology>
    </subcellularLocation>
</comment>
<evidence type="ECO:0000256" key="4">
    <source>
        <dbReference type="ARBA" id="ARBA00023040"/>
    </source>
</evidence>
<evidence type="ECO:0000256" key="5">
    <source>
        <dbReference type="ARBA" id="ARBA00023136"/>
    </source>
</evidence>
<dbReference type="InterPro" id="IPR000725">
    <property type="entry name" value="Olfact_rcpt"/>
</dbReference>
<dbReference type="PRINTS" id="PR00245">
    <property type="entry name" value="OLFACTORYR"/>
</dbReference>
<keyword evidence="2 8" id="KW-0812">Transmembrane</keyword>
<dbReference type="AlphaFoldDB" id="A0AA41NAT6"/>
<name>A0AA41NAT6_SCICA</name>
<dbReference type="Gene3D" id="1.20.1070.10">
    <property type="entry name" value="Rhodopsin 7-helix transmembrane proteins"/>
    <property type="match status" value="2"/>
</dbReference>
<dbReference type="EMBL" id="JAATJV010412541">
    <property type="protein sequence ID" value="MBZ3886954.1"/>
    <property type="molecule type" value="Genomic_DNA"/>
</dbReference>
<protein>
    <submittedName>
        <fullName evidence="10">Olfactory receptor 4C6</fullName>
    </submittedName>
</protein>
<dbReference type="PRINTS" id="PR00237">
    <property type="entry name" value="GPCRRHODOPSN"/>
</dbReference>
<organism evidence="10 11">
    <name type="scientific">Sciurus carolinensis</name>
    <name type="common">Eastern gray squirrel</name>
    <dbReference type="NCBI Taxonomy" id="30640"/>
    <lineage>
        <taxon>Eukaryota</taxon>
        <taxon>Metazoa</taxon>
        <taxon>Chordata</taxon>
        <taxon>Craniata</taxon>
        <taxon>Vertebrata</taxon>
        <taxon>Euteleostomi</taxon>
        <taxon>Mammalia</taxon>
        <taxon>Eutheria</taxon>
        <taxon>Euarchontoglires</taxon>
        <taxon>Glires</taxon>
        <taxon>Rodentia</taxon>
        <taxon>Sciuromorpha</taxon>
        <taxon>Sciuridae</taxon>
        <taxon>Sciurinae</taxon>
        <taxon>Sciurini</taxon>
        <taxon>Sciurus</taxon>
    </lineage>
</organism>
<dbReference type="SUPFAM" id="SSF81321">
    <property type="entry name" value="Family A G protein-coupled receptor-like"/>
    <property type="match status" value="1"/>
</dbReference>
<keyword evidence="7" id="KW-0807">Transducer</keyword>
<feature type="transmembrane region" description="Helical" evidence="8">
    <location>
        <begin position="128"/>
        <end position="159"/>
    </location>
</feature>
<feature type="transmembrane region" description="Helical" evidence="8">
    <location>
        <begin position="55"/>
        <end position="76"/>
    </location>
</feature>
<dbReference type="InterPro" id="IPR017452">
    <property type="entry name" value="GPCR_Rhodpsn_7TM"/>
</dbReference>
<dbReference type="GO" id="GO:0005886">
    <property type="term" value="C:plasma membrane"/>
    <property type="evidence" value="ECO:0007669"/>
    <property type="project" value="UniProtKB-ARBA"/>
</dbReference>
<evidence type="ECO:0000259" key="9">
    <source>
        <dbReference type="PROSITE" id="PS50262"/>
    </source>
</evidence>
<keyword evidence="3 8" id="KW-1133">Transmembrane helix</keyword>
<keyword evidence="6 10" id="KW-0675">Receptor</keyword>